<protein>
    <submittedName>
        <fullName evidence="1">Uncharacterized protein</fullName>
    </submittedName>
</protein>
<dbReference type="AlphaFoldDB" id="A0A2P2R287"/>
<accession>A0A2P2R287</accession>
<reference evidence="1" key="1">
    <citation type="submission" date="2018-02" db="EMBL/GenBank/DDBJ databases">
        <title>Rhizophora mucronata_Transcriptome.</title>
        <authorList>
            <person name="Meera S.P."/>
            <person name="Sreeshan A."/>
            <person name="Augustine A."/>
        </authorList>
    </citation>
    <scope>NUCLEOTIDE SEQUENCE</scope>
    <source>
        <tissue evidence="1">Leaf</tissue>
    </source>
</reference>
<name>A0A2P2R287_RHIMU</name>
<dbReference type="EMBL" id="GGEC01092750">
    <property type="protein sequence ID" value="MBX73234.1"/>
    <property type="molecule type" value="Transcribed_RNA"/>
</dbReference>
<organism evidence="1">
    <name type="scientific">Rhizophora mucronata</name>
    <name type="common">Asiatic mangrove</name>
    <dbReference type="NCBI Taxonomy" id="61149"/>
    <lineage>
        <taxon>Eukaryota</taxon>
        <taxon>Viridiplantae</taxon>
        <taxon>Streptophyta</taxon>
        <taxon>Embryophyta</taxon>
        <taxon>Tracheophyta</taxon>
        <taxon>Spermatophyta</taxon>
        <taxon>Magnoliopsida</taxon>
        <taxon>eudicotyledons</taxon>
        <taxon>Gunneridae</taxon>
        <taxon>Pentapetalae</taxon>
        <taxon>rosids</taxon>
        <taxon>fabids</taxon>
        <taxon>Malpighiales</taxon>
        <taxon>Rhizophoraceae</taxon>
        <taxon>Rhizophora</taxon>
    </lineage>
</organism>
<evidence type="ECO:0000313" key="1">
    <source>
        <dbReference type="EMBL" id="MBX73234.1"/>
    </source>
</evidence>
<proteinExistence type="predicted"/>
<sequence>MINKKVRKNGTKETIKRFPFEFVKLSA</sequence>